<keyword evidence="1" id="KW-1133">Transmembrane helix</keyword>
<evidence type="ECO:0000313" key="2">
    <source>
        <dbReference type="EMBL" id="KIY51694.1"/>
    </source>
</evidence>
<evidence type="ECO:0000313" key="3">
    <source>
        <dbReference type="Proteomes" id="UP000054144"/>
    </source>
</evidence>
<dbReference type="OrthoDB" id="3263055at2759"/>
<feature type="transmembrane region" description="Helical" evidence="1">
    <location>
        <begin position="71"/>
        <end position="97"/>
    </location>
</feature>
<name>A0A0D7AIX1_9AGAR</name>
<dbReference type="Proteomes" id="UP000054144">
    <property type="component" value="Unassembled WGS sequence"/>
</dbReference>
<dbReference type="EMBL" id="KN881649">
    <property type="protein sequence ID" value="KIY51694.1"/>
    <property type="molecule type" value="Genomic_DNA"/>
</dbReference>
<keyword evidence="3" id="KW-1185">Reference proteome</keyword>
<feature type="transmembrane region" description="Helical" evidence="1">
    <location>
        <begin position="6"/>
        <end position="23"/>
    </location>
</feature>
<feature type="transmembrane region" description="Helical" evidence="1">
    <location>
        <begin position="30"/>
        <end position="51"/>
    </location>
</feature>
<proteinExistence type="predicted"/>
<protein>
    <submittedName>
        <fullName evidence="2">Uncharacterized protein</fullName>
    </submittedName>
</protein>
<dbReference type="AlphaFoldDB" id="A0A0D7AIX1"/>
<reference evidence="2 3" key="1">
    <citation type="journal article" date="2015" name="Fungal Genet. Biol.">
        <title>Evolution of novel wood decay mechanisms in Agaricales revealed by the genome sequences of Fistulina hepatica and Cylindrobasidium torrendii.</title>
        <authorList>
            <person name="Floudas D."/>
            <person name="Held B.W."/>
            <person name="Riley R."/>
            <person name="Nagy L.G."/>
            <person name="Koehler G."/>
            <person name="Ransdell A.S."/>
            <person name="Younus H."/>
            <person name="Chow J."/>
            <person name="Chiniquy J."/>
            <person name="Lipzen A."/>
            <person name="Tritt A."/>
            <person name="Sun H."/>
            <person name="Haridas S."/>
            <person name="LaButti K."/>
            <person name="Ohm R.A."/>
            <person name="Kues U."/>
            <person name="Blanchette R.A."/>
            <person name="Grigoriev I.V."/>
            <person name="Minto R.E."/>
            <person name="Hibbett D.S."/>
        </authorList>
    </citation>
    <scope>NUCLEOTIDE SEQUENCE [LARGE SCALE GENOMIC DNA]</scope>
    <source>
        <strain evidence="2 3">ATCC 64428</strain>
    </source>
</reference>
<sequence length="143" mass="16071">MDEIQLFFTASTVGVSACVSPCLMKANGVWYPYVYTAILSLISLGANGTWFGEDWILPSSRKDYFDQLLDLRTLLTVTNSMSAAIDVILSLVMIFLLQISKTGFRRSTDIINRLVSYYFTGIPTAIFALLSEITARTFFETFF</sequence>
<accession>A0A0D7AIX1</accession>
<keyword evidence="1" id="KW-0812">Transmembrane</keyword>
<feature type="transmembrane region" description="Helical" evidence="1">
    <location>
        <begin position="117"/>
        <end position="139"/>
    </location>
</feature>
<gene>
    <name evidence="2" type="ORF">FISHEDRAFT_56592</name>
</gene>
<organism evidence="2 3">
    <name type="scientific">Fistulina hepatica ATCC 64428</name>
    <dbReference type="NCBI Taxonomy" id="1128425"/>
    <lineage>
        <taxon>Eukaryota</taxon>
        <taxon>Fungi</taxon>
        <taxon>Dikarya</taxon>
        <taxon>Basidiomycota</taxon>
        <taxon>Agaricomycotina</taxon>
        <taxon>Agaricomycetes</taxon>
        <taxon>Agaricomycetidae</taxon>
        <taxon>Agaricales</taxon>
        <taxon>Fistulinaceae</taxon>
        <taxon>Fistulina</taxon>
    </lineage>
</organism>
<keyword evidence="1" id="KW-0472">Membrane</keyword>
<evidence type="ECO:0000256" key="1">
    <source>
        <dbReference type="SAM" id="Phobius"/>
    </source>
</evidence>